<dbReference type="AlphaFoldDB" id="A0A9J5WM69"/>
<reference evidence="1 2" key="1">
    <citation type="submission" date="2020-09" db="EMBL/GenBank/DDBJ databases">
        <title>De no assembly of potato wild relative species, Solanum commersonii.</title>
        <authorList>
            <person name="Cho K."/>
        </authorList>
    </citation>
    <scope>NUCLEOTIDE SEQUENCE [LARGE SCALE GENOMIC DNA]</scope>
    <source>
        <strain evidence="1">LZ3.2</strain>
        <tissue evidence="1">Leaf</tissue>
    </source>
</reference>
<evidence type="ECO:0000313" key="1">
    <source>
        <dbReference type="EMBL" id="KAG5576610.1"/>
    </source>
</evidence>
<comment type="caution">
    <text evidence="1">The sequence shown here is derived from an EMBL/GenBank/DDBJ whole genome shotgun (WGS) entry which is preliminary data.</text>
</comment>
<keyword evidence="2" id="KW-1185">Reference proteome</keyword>
<protein>
    <submittedName>
        <fullName evidence="1">Uncharacterized protein</fullName>
    </submittedName>
</protein>
<organism evidence="1 2">
    <name type="scientific">Solanum commersonii</name>
    <name type="common">Commerson's wild potato</name>
    <name type="synonym">Commerson's nightshade</name>
    <dbReference type="NCBI Taxonomy" id="4109"/>
    <lineage>
        <taxon>Eukaryota</taxon>
        <taxon>Viridiplantae</taxon>
        <taxon>Streptophyta</taxon>
        <taxon>Embryophyta</taxon>
        <taxon>Tracheophyta</taxon>
        <taxon>Spermatophyta</taxon>
        <taxon>Magnoliopsida</taxon>
        <taxon>eudicotyledons</taxon>
        <taxon>Gunneridae</taxon>
        <taxon>Pentapetalae</taxon>
        <taxon>asterids</taxon>
        <taxon>lamiids</taxon>
        <taxon>Solanales</taxon>
        <taxon>Solanaceae</taxon>
        <taxon>Solanoideae</taxon>
        <taxon>Solaneae</taxon>
        <taxon>Solanum</taxon>
    </lineage>
</organism>
<evidence type="ECO:0000313" key="2">
    <source>
        <dbReference type="Proteomes" id="UP000824120"/>
    </source>
</evidence>
<name>A0A9J5WM69_SOLCO</name>
<dbReference type="Proteomes" id="UP000824120">
    <property type="component" value="Chromosome 11"/>
</dbReference>
<gene>
    <name evidence="1" type="ORF">H5410_056744</name>
</gene>
<dbReference type="EMBL" id="JACXVP010000011">
    <property type="protein sequence ID" value="KAG5576610.1"/>
    <property type="molecule type" value="Genomic_DNA"/>
</dbReference>
<proteinExistence type="predicted"/>
<accession>A0A9J5WM69</accession>
<sequence length="128" mass="14835">MKIKVKVKTFLSTTFKHLLNSKSLYDVDENIDDLSDLDGEFDRARHPNIQEQFEDINKNNMRRYEGKLCGNGLYFDSLDLGCDISEDEGEHVESDKVVDPPARNPSTKLYMMFVNNVKFREALQTYCS</sequence>
<dbReference type="OrthoDB" id="10432585at2759"/>